<proteinExistence type="predicted"/>
<evidence type="ECO:0000313" key="1">
    <source>
        <dbReference type="EMBL" id="EEQ07675.1"/>
    </source>
</evidence>
<dbReference type="EMBL" id="AALC02000009">
    <property type="protein sequence ID" value="EEQ07675.1"/>
    <property type="molecule type" value="Genomic_DNA"/>
</dbReference>
<reference evidence="1" key="1">
    <citation type="submission" date="2008-12" db="EMBL/GenBank/DDBJ databases">
        <title>Annotation of the Yersinia bercovieri ATCC 43970 genome.</title>
        <authorList>
            <person name="Read T.D."/>
            <person name="Akmal A."/>
            <person name="Bishop-Lilly K."/>
            <person name="Chen P.E."/>
            <person name="Cook C."/>
            <person name="Kiley M.P."/>
            <person name="Lentz S."/>
            <person name="Mateczun A."/>
            <person name="Nagarajan N."/>
            <person name="Nolan N."/>
            <person name="Osborne B.I."/>
            <person name="Pop M."/>
            <person name="Sozhamannan S."/>
            <person name="Stewart A.C."/>
            <person name="Sulakvelidze A."/>
            <person name="Thomason B."/>
            <person name="Willner K."/>
            <person name="Zwick M.E."/>
        </authorList>
    </citation>
    <scope>NUCLEOTIDE SEQUENCE [LARGE SCALE GENOMIC DNA]</scope>
    <source>
        <strain evidence="1">ATCC 43970</strain>
    </source>
</reference>
<protein>
    <submittedName>
        <fullName evidence="1">Uncharacterized protein</fullName>
    </submittedName>
</protein>
<evidence type="ECO:0000313" key="2">
    <source>
        <dbReference type="Proteomes" id="UP000010319"/>
    </source>
</evidence>
<sequence length="51" mass="6134">MQQEWDLYGETAFEFTLLACVQPDEKNINAALEKLLNEWQQKVRISDEQRY</sequence>
<keyword evidence="2" id="KW-1185">Reference proteome</keyword>
<organism evidence="1 2">
    <name type="scientific">Yersinia bercovieri ATCC 43970</name>
    <dbReference type="NCBI Taxonomy" id="349968"/>
    <lineage>
        <taxon>Bacteria</taxon>
        <taxon>Pseudomonadati</taxon>
        <taxon>Pseudomonadota</taxon>
        <taxon>Gammaproteobacteria</taxon>
        <taxon>Enterobacterales</taxon>
        <taxon>Yersiniaceae</taxon>
        <taxon>Yersinia</taxon>
    </lineage>
</organism>
<comment type="caution">
    <text evidence="1">The sequence shown here is derived from an EMBL/GenBank/DDBJ whole genome shotgun (WGS) entry which is preliminary data.</text>
</comment>
<dbReference type="Proteomes" id="UP000010319">
    <property type="component" value="Unassembled WGS sequence"/>
</dbReference>
<accession>A0ABP2E993</accession>
<name>A0ABP2E993_YERBE</name>
<gene>
    <name evidence="1" type="ORF">yberc0001_19920</name>
</gene>